<evidence type="ECO:0008006" key="4">
    <source>
        <dbReference type="Google" id="ProtNLM"/>
    </source>
</evidence>
<sequence>MRSSKNTAAGGSPRVSGEAVEAVQAMLAQKVAVAASPDGSVSVRVGADGKVHRWAVTDRARTAPPQQVVATVLELIEEARRAAYDAVRADLGHKAASEPSSSPGGLASAGSSGGSAFTDAVDYDDWQREQKLNSPLRNSTNW</sequence>
<protein>
    <recommendedName>
        <fullName evidence="4">YbaB/EbfC family DNA-binding protein</fullName>
    </recommendedName>
</protein>
<dbReference type="RefSeq" id="WP_120741848.1">
    <property type="nucleotide sequence ID" value="NZ_CP032568.1"/>
</dbReference>
<dbReference type="InterPro" id="IPR004401">
    <property type="entry name" value="YbaB/EbfC"/>
</dbReference>
<dbReference type="Gene3D" id="3.30.1310.10">
    <property type="entry name" value="Nucleoid-associated protein YbaB-like domain"/>
    <property type="match status" value="1"/>
</dbReference>
<keyword evidence="3" id="KW-1185">Reference proteome</keyword>
<proteinExistence type="predicted"/>
<dbReference type="InterPro" id="IPR036894">
    <property type="entry name" value="YbaB-like_sf"/>
</dbReference>
<dbReference type="OrthoDB" id="9940179at2"/>
<dbReference type="GO" id="GO:0003677">
    <property type="term" value="F:DNA binding"/>
    <property type="evidence" value="ECO:0007669"/>
    <property type="project" value="InterPro"/>
</dbReference>
<feature type="compositionally biased region" description="Low complexity" evidence="1">
    <location>
        <begin position="97"/>
        <end position="116"/>
    </location>
</feature>
<reference evidence="2 3" key="1">
    <citation type="submission" date="2018-09" db="EMBL/GenBank/DDBJ databases">
        <title>Nocardia yunnanensis sp. nov., an actinomycete isolated from a soil sample.</title>
        <authorList>
            <person name="Zhang J."/>
        </authorList>
    </citation>
    <scope>NUCLEOTIDE SEQUENCE [LARGE SCALE GENOMIC DNA]</scope>
    <source>
        <strain evidence="2 3">CFHS0054</strain>
    </source>
</reference>
<evidence type="ECO:0000313" key="3">
    <source>
        <dbReference type="Proteomes" id="UP000267164"/>
    </source>
</evidence>
<name>A0A386ZLA4_9NOCA</name>
<accession>A0A386ZLA4</accession>
<dbReference type="EMBL" id="CP032568">
    <property type="protein sequence ID" value="AYF77409.1"/>
    <property type="molecule type" value="Genomic_DNA"/>
</dbReference>
<dbReference type="Proteomes" id="UP000267164">
    <property type="component" value="Chromosome"/>
</dbReference>
<dbReference type="AlphaFoldDB" id="A0A386ZLA4"/>
<feature type="region of interest" description="Disordered" evidence="1">
    <location>
        <begin position="91"/>
        <end position="122"/>
    </location>
</feature>
<evidence type="ECO:0000256" key="1">
    <source>
        <dbReference type="SAM" id="MobiDB-lite"/>
    </source>
</evidence>
<dbReference type="KEGG" id="nyu:D7D52_30370"/>
<gene>
    <name evidence="2" type="ORF">D7D52_30370</name>
</gene>
<evidence type="ECO:0000313" key="2">
    <source>
        <dbReference type="EMBL" id="AYF77409.1"/>
    </source>
</evidence>
<dbReference type="Pfam" id="PF02575">
    <property type="entry name" value="YbaB_DNA_bd"/>
    <property type="match status" value="1"/>
</dbReference>
<organism evidence="2 3">
    <name type="scientific">Nocardia yunnanensis</name>
    <dbReference type="NCBI Taxonomy" id="2382165"/>
    <lineage>
        <taxon>Bacteria</taxon>
        <taxon>Bacillati</taxon>
        <taxon>Actinomycetota</taxon>
        <taxon>Actinomycetes</taxon>
        <taxon>Mycobacteriales</taxon>
        <taxon>Nocardiaceae</taxon>
        <taxon>Nocardia</taxon>
    </lineage>
</organism>